<feature type="transmembrane region" description="Helical" evidence="9">
    <location>
        <begin position="202"/>
        <end position="224"/>
    </location>
</feature>
<keyword evidence="6 9" id="KW-1133">Transmembrane helix</keyword>
<keyword evidence="7 9" id="KW-0472">Membrane</keyword>
<dbReference type="InterPro" id="IPR001626">
    <property type="entry name" value="ABC_TroCD"/>
</dbReference>
<evidence type="ECO:0000256" key="7">
    <source>
        <dbReference type="ARBA" id="ARBA00023136"/>
    </source>
</evidence>
<keyword evidence="3 8" id="KW-0813">Transport</keyword>
<feature type="transmembrane region" description="Helical" evidence="9">
    <location>
        <begin position="67"/>
        <end position="88"/>
    </location>
</feature>
<evidence type="ECO:0000256" key="4">
    <source>
        <dbReference type="ARBA" id="ARBA00022475"/>
    </source>
</evidence>
<gene>
    <name evidence="10" type="ORF">ACFSUL_07515</name>
</gene>
<keyword evidence="5 8" id="KW-0812">Transmembrane</keyword>
<name>A0ABW5RRI6_9BACI</name>
<evidence type="ECO:0000256" key="2">
    <source>
        <dbReference type="ARBA" id="ARBA00008034"/>
    </source>
</evidence>
<dbReference type="CDD" id="cd06550">
    <property type="entry name" value="TM_ABC_iron-siderophores_like"/>
    <property type="match status" value="1"/>
</dbReference>
<protein>
    <submittedName>
        <fullName evidence="10">Metal ABC transporter permease</fullName>
    </submittedName>
</protein>
<evidence type="ECO:0000256" key="9">
    <source>
        <dbReference type="SAM" id="Phobius"/>
    </source>
</evidence>
<dbReference type="EMBL" id="JBHUMF010000015">
    <property type="protein sequence ID" value="MFD2680604.1"/>
    <property type="molecule type" value="Genomic_DNA"/>
</dbReference>
<dbReference type="Gene3D" id="1.10.3470.10">
    <property type="entry name" value="ABC transporter involved in vitamin B12 uptake, BtuC"/>
    <property type="match status" value="1"/>
</dbReference>
<feature type="transmembrane region" description="Helical" evidence="9">
    <location>
        <begin position="16"/>
        <end position="37"/>
    </location>
</feature>
<accession>A0ABW5RRI6</accession>
<evidence type="ECO:0000256" key="6">
    <source>
        <dbReference type="ARBA" id="ARBA00022989"/>
    </source>
</evidence>
<keyword evidence="4" id="KW-1003">Cell membrane</keyword>
<evidence type="ECO:0000313" key="11">
    <source>
        <dbReference type="Proteomes" id="UP001597506"/>
    </source>
</evidence>
<comment type="caution">
    <text evidence="10">The sequence shown here is derived from an EMBL/GenBank/DDBJ whole genome shotgun (WGS) entry which is preliminary data.</text>
</comment>
<evidence type="ECO:0000256" key="8">
    <source>
        <dbReference type="RuleBase" id="RU003943"/>
    </source>
</evidence>
<dbReference type="SUPFAM" id="SSF81345">
    <property type="entry name" value="ABC transporter involved in vitamin B12 uptake, BtuC"/>
    <property type="match status" value="1"/>
</dbReference>
<comment type="subcellular location">
    <subcellularLocation>
        <location evidence="1 8">Cell membrane</location>
        <topology evidence="1 8">Multi-pass membrane protein</topology>
    </subcellularLocation>
</comment>
<feature type="transmembrane region" description="Helical" evidence="9">
    <location>
        <begin position="231"/>
        <end position="252"/>
    </location>
</feature>
<sequence>MNHIWHSIINDGNTQWVLVSTLLLGIASGVLGSFALLRKQSLIGDAVAHAALPGICFAFMFMGEKNFLVLLIGAAATGLLAAYTIQFITSTTRIKEDTAICLVLSVFFGLGIVLLTKVAQMSTGNKSGLDDFIFGQAASLVGRDVQLMGIMATSLIIITVLLFKELKVSTFDPQFAKGIGIPLGFLNFTFASLLVITVVVGIQAVGVILMAALLITPAIAARFWTNSLKVMVVLSGLIGGISGTVGTLGSTLGKGLSTGPFIVLTATVIFLFSMLFSPKRGLVSIWFRRFKNDDRLAQKILVKSLYESKQTWISKAVLSEICSIAPIRRKRVVDKLIKEEFILIRGEAISLTPIGRRKAEEYILVDGLLELKEMYPAELPFLDVSEMEKQQLYDLSKEQYKELHSKMTQIHKQYPFLNIHLSGRGGQGYEL</sequence>
<feature type="transmembrane region" description="Helical" evidence="9">
    <location>
        <begin position="175"/>
        <end position="196"/>
    </location>
</feature>
<dbReference type="Proteomes" id="UP001597506">
    <property type="component" value="Unassembled WGS sequence"/>
</dbReference>
<keyword evidence="11" id="KW-1185">Reference proteome</keyword>
<feature type="transmembrane region" description="Helical" evidence="9">
    <location>
        <begin position="100"/>
        <end position="119"/>
    </location>
</feature>
<comment type="similarity">
    <text evidence="2 8">Belongs to the ABC-3 integral membrane protein family.</text>
</comment>
<feature type="transmembrane region" description="Helical" evidence="9">
    <location>
        <begin position="258"/>
        <end position="276"/>
    </location>
</feature>
<dbReference type="InterPro" id="IPR037294">
    <property type="entry name" value="ABC_BtuC-like"/>
</dbReference>
<reference evidence="11" key="1">
    <citation type="journal article" date="2019" name="Int. J. Syst. Evol. Microbiol.">
        <title>The Global Catalogue of Microorganisms (GCM) 10K type strain sequencing project: providing services to taxonomists for standard genome sequencing and annotation.</title>
        <authorList>
            <consortium name="The Broad Institute Genomics Platform"/>
            <consortium name="The Broad Institute Genome Sequencing Center for Infectious Disease"/>
            <person name="Wu L."/>
            <person name="Ma J."/>
        </authorList>
    </citation>
    <scope>NUCLEOTIDE SEQUENCE [LARGE SCALE GENOMIC DNA]</scope>
    <source>
        <strain evidence="11">KCTC 3913</strain>
    </source>
</reference>
<evidence type="ECO:0000256" key="1">
    <source>
        <dbReference type="ARBA" id="ARBA00004651"/>
    </source>
</evidence>
<organism evidence="10 11">
    <name type="scientific">Bacillus seohaeanensis</name>
    <dbReference type="NCBI Taxonomy" id="284580"/>
    <lineage>
        <taxon>Bacteria</taxon>
        <taxon>Bacillati</taxon>
        <taxon>Bacillota</taxon>
        <taxon>Bacilli</taxon>
        <taxon>Bacillales</taxon>
        <taxon>Bacillaceae</taxon>
        <taxon>Bacillus</taxon>
    </lineage>
</organism>
<feature type="transmembrane region" description="Helical" evidence="9">
    <location>
        <begin position="145"/>
        <end position="163"/>
    </location>
</feature>
<dbReference type="PANTHER" id="PTHR30477">
    <property type="entry name" value="ABC-TRANSPORTER METAL-BINDING PROTEIN"/>
    <property type="match status" value="1"/>
</dbReference>
<dbReference type="Pfam" id="PF00950">
    <property type="entry name" value="ABC-3"/>
    <property type="match status" value="1"/>
</dbReference>
<evidence type="ECO:0000313" key="10">
    <source>
        <dbReference type="EMBL" id="MFD2680604.1"/>
    </source>
</evidence>
<evidence type="ECO:0000256" key="5">
    <source>
        <dbReference type="ARBA" id="ARBA00022692"/>
    </source>
</evidence>
<feature type="transmembrane region" description="Helical" evidence="9">
    <location>
        <begin position="42"/>
        <end position="61"/>
    </location>
</feature>
<dbReference type="PANTHER" id="PTHR30477:SF3">
    <property type="entry name" value="METAL TRANSPORT SYSTEM MEMBRANE PROTEIN CT_069-RELATED"/>
    <property type="match status" value="1"/>
</dbReference>
<proteinExistence type="inferred from homology"/>
<dbReference type="RefSeq" id="WP_377934130.1">
    <property type="nucleotide sequence ID" value="NZ_JBHUMF010000015.1"/>
</dbReference>
<evidence type="ECO:0000256" key="3">
    <source>
        <dbReference type="ARBA" id="ARBA00022448"/>
    </source>
</evidence>